<keyword evidence="7" id="KW-0106">Calcium</keyword>
<reference evidence="16" key="1">
    <citation type="submission" date="2025-08" db="UniProtKB">
        <authorList>
            <consortium name="RefSeq"/>
        </authorList>
    </citation>
    <scope>IDENTIFICATION</scope>
</reference>
<dbReference type="CDD" id="cd00051">
    <property type="entry name" value="EFh"/>
    <property type="match status" value="1"/>
</dbReference>
<dbReference type="GO" id="GO:0005874">
    <property type="term" value="C:microtubule"/>
    <property type="evidence" value="ECO:0007669"/>
    <property type="project" value="UniProtKB-KW"/>
</dbReference>
<evidence type="ECO:0000256" key="9">
    <source>
        <dbReference type="ARBA" id="ARBA00023054"/>
    </source>
</evidence>
<evidence type="ECO:0000313" key="16">
    <source>
        <dbReference type="RefSeq" id="XP_008066803.1"/>
    </source>
</evidence>
<keyword evidence="9 12" id="KW-0175">Coiled coil</keyword>
<dbReference type="PANTHER" id="PTHR18905:SF12">
    <property type="entry name" value="NINEIN-LIKE PROTEIN"/>
    <property type="match status" value="1"/>
</dbReference>
<dbReference type="GO" id="GO:0034454">
    <property type="term" value="P:microtubule anchoring at centrosome"/>
    <property type="evidence" value="ECO:0007669"/>
    <property type="project" value="TreeGrafter"/>
</dbReference>
<feature type="region of interest" description="Disordered" evidence="13">
    <location>
        <begin position="108"/>
        <end position="171"/>
    </location>
</feature>
<evidence type="ECO:0000256" key="11">
    <source>
        <dbReference type="ARBA" id="ARBA00071185"/>
    </source>
</evidence>
<dbReference type="GO" id="GO:0005813">
    <property type="term" value="C:centrosome"/>
    <property type="evidence" value="ECO:0007669"/>
    <property type="project" value="UniProtKB-SubCell"/>
</dbReference>
<keyword evidence="3" id="KW-0597">Phosphoprotein</keyword>
<keyword evidence="5" id="KW-0479">Metal-binding</keyword>
<evidence type="ECO:0000256" key="7">
    <source>
        <dbReference type="ARBA" id="ARBA00022837"/>
    </source>
</evidence>
<dbReference type="FunFam" id="1.10.238.10:FF:000094">
    <property type="entry name" value="ninein isoform X7"/>
    <property type="match status" value="1"/>
</dbReference>
<feature type="compositionally biased region" description="Low complexity" evidence="13">
    <location>
        <begin position="130"/>
        <end position="146"/>
    </location>
</feature>
<evidence type="ECO:0000256" key="8">
    <source>
        <dbReference type="ARBA" id="ARBA00022843"/>
    </source>
</evidence>
<proteinExistence type="predicted"/>
<protein>
    <recommendedName>
        <fullName evidence="11">Ninein-like protein</fullName>
    </recommendedName>
</protein>
<feature type="coiled-coil region" evidence="12">
    <location>
        <begin position="463"/>
        <end position="504"/>
    </location>
</feature>
<dbReference type="SUPFAM" id="SSF47473">
    <property type="entry name" value="EF-hand"/>
    <property type="match status" value="1"/>
</dbReference>
<organism evidence="15 16">
    <name type="scientific">Carlito syrichta</name>
    <name type="common">Philippine tarsier</name>
    <name type="synonym">Tarsius syrichta</name>
    <dbReference type="NCBI Taxonomy" id="1868482"/>
    <lineage>
        <taxon>Eukaryota</taxon>
        <taxon>Metazoa</taxon>
        <taxon>Chordata</taxon>
        <taxon>Craniata</taxon>
        <taxon>Vertebrata</taxon>
        <taxon>Euteleostomi</taxon>
        <taxon>Mammalia</taxon>
        <taxon>Eutheria</taxon>
        <taxon>Euarchontoglires</taxon>
        <taxon>Primates</taxon>
        <taxon>Haplorrhini</taxon>
        <taxon>Tarsiiformes</taxon>
        <taxon>Tarsiidae</taxon>
        <taxon>Carlito</taxon>
    </lineage>
</organism>
<dbReference type="PANTHER" id="PTHR18905">
    <property type="entry name" value="NINEIN"/>
    <property type="match status" value="1"/>
</dbReference>
<keyword evidence="10" id="KW-0206">Cytoskeleton</keyword>
<evidence type="ECO:0000256" key="5">
    <source>
        <dbReference type="ARBA" id="ARBA00022723"/>
    </source>
</evidence>
<feature type="coiled-coil region" evidence="12">
    <location>
        <begin position="552"/>
        <end position="579"/>
    </location>
</feature>
<sequence length="1014" mass="115424">MDEEEDHYVAQLRKVYDSCDTTGTGFLDHEELTQLCLKLHLEKQLPILLQTLLGDDHFARVNFEEFKEGFVALLSSNAGTGPLDDEGNSLESAASCVVPPKYVSGSKWYGRRSRPERCDTATEARHTPEQQTRASLRSQLRRSASLESVESLKSDEEAESTKEPQNESFEAQGQMQTWGLEAFGSPRKPCSPSFASPESQVRGIWEELGVGSSGHLSEQELAVVCQSVGLRGLKKEELEDLFNKLDQDGDGRVSLEEFQLGLFSHEPTSLLDSSTQVKPSRPWSHYQVPEETGGHTTTTTSSLVSLCSGLRLFSSIDDGTGFAFPEQVLAMWAQEGIPNGSEILQSLDFSVDEKVNLLELTWALDSELMAVDGAIQQAALACYRQELSYHQEQTEQLARERDKARQDLERTEKRNLDFVKEMDDCHSALEQLTEKKIQHLEQGYRGRLTLLRSEVEAERELFWEQARRQKAVLERDVGRLQTEEASLRQKLTLALKENSRLQKEILEVVGKLSDSEKLVLKLQGDLEFVLKDKLEPQSEEFLVQEEQFAAVLREYELKCRDLQDHNDELEVALEGLRARLPENGHNLAGISSAGDCAPVSVDTEIMMEQVKEHCHNLSIQLETKVNHYEREIEVIKRNFEKERKEMEQAHEREVHALEGQRADLEKLHEKSREVIQGLQEQLRDTAPQPGPCCARALSGLALQLEEELSLRRARIEFHRLAEENTVLKNDLGKTQQELEAAESANDTQRKEIEVLKKDKEKACSDMEELNKQNQKYKNELSQLKHRVLQLAEAASTPQAREEEHHVSIQQLTRSLEAARQQGVQQRDQIQKLEAELECMNQECQSLRLSQSELMKTVRESRDQLQDAHQRLRLAQAQHAEESQRLVPWERVAELQRLLHLQGEQAMRRLDAQREEHEKQLEATVTRLGEAETALQSAETLLQETMDELKAQLERNTKSDLLLKELYVENAHLVKALQVTEEKQRGAEKKGRVLEEKVRALNKLIGKIAPAALSV</sequence>
<name>A0A1U7UDK4_CARSF</name>
<dbReference type="FunFam" id="1.10.238.10:FF:000209">
    <property type="entry name" value="Ninein like"/>
    <property type="match status" value="1"/>
</dbReference>
<evidence type="ECO:0000256" key="2">
    <source>
        <dbReference type="ARBA" id="ARBA00022490"/>
    </source>
</evidence>
<dbReference type="Gene3D" id="1.10.238.10">
    <property type="entry name" value="EF-hand"/>
    <property type="match status" value="2"/>
</dbReference>
<dbReference type="OrthoDB" id="5799458at2759"/>
<feature type="coiled-coil region" evidence="12">
    <location>
        <begin position="618"/>
        <end position="681"/>
    </location>
</feature>
<keyword evidence="15" id="KW-1185">Reference proteome</keyword>
<evidence type="ECO:0000313" key="15">
    <source>
        <dbReference type="Proteomes" id="UP000189704"/>
    </source>
</evidence>
<dbReference type="Proteomes" id="UP000189704">
    <property type="component" value="Unplaced"/>
</dbReference>
<dbReference type="KEGG" id="csyr:103271155"/>
<evidence type="ECO:0000256" key="10">
    <source>
        <dbReference type="ARBA" id="ARBA00023212"/>
    </source>
</evidence>
<accession>A0A1U7UDK4</accession>
<evidence type="ECO:0000256" key="3">
    <source>
        <dbReference type="ARBA" id="ARBA00022553"/>
    </source>
</evidence>
<feature type="domain" description="EF-hand" evidence="14">
    <location>
        <begin position="7"/>
        <end position="42"/>
    </location>
</feature>
<dbReference type="InterPro" id="IPR018247">
    <property type="entry name" value="EF_Hand_1_Ca_BS"/>
</dbReference>
<dbReference type="PROSITE" id="PS50222">
    <property type="entry name" value="EF_HAND_2"/>
    <property type="match status" value="2"/>
</dbReference>
<dbReference type="STRING" id="1868482.ENSTSYP00000027443"/>
<keyword evidence="4" id="KW-0493">Microtubule</keyword>
<dbReference type="GeneID" id="103271155"/>
<dbReference type="Pfam" id="PF13499">
    <property type="entry name" value="EF-hand_7"/>
    <property type="match status" value="1"/>
</dbReference>
<dbReference type="CTD" id="22981"/>
<dbReference type="PROSITE" id="PS00018">
    <property type="entry name" value="EF_HAND_1"/>
    <property type="match status" value="1"/>
</dbReference>
<feature type="coiled-coil region" evidence="12">
    <location>
        <begin position="394"/>
        <end position="421"/>
    </location>
</feature>
<feature type="region of interest" description="Disordered" evidence="13">
    <location>
        <begin position="271"/>
        <end position="298"/>
    </location>
</feature>
<dbReference type="RefSeq" id="XP_008066803.1">
    <property type="nucleotide sequence ID" value="XM_008068612.1"/>
</dbReference>
<dbReference type="GO" id="GO:0005509">
    <property type="term" value="F:calcium ion binding"/>
    <property type="evidence" value="ECO:0007669"/>
    <property type="project" value="InterPro"/>
</dbReference>
<dbReference type="InterPro" id="IPR002048">
    <property type="entry name" value="EF_hand_dom"/>
</dbReference>
<feature type="compositionally biased region" description="Basic and acidic residues" evidence="13">
    <location>
        <begin position="113"/>
        <end position="128"/>
    </location>
</feature>
<dbReference type="InterPro" id="IPR011992">
    <property type="entry name" value="EF-hand-dom_pair"/>
</dbReference>
<evidence type="ECO:0000256" key="6">
    <source>
        <dbReference type="ARBA" id="ARBA00022737"/>
    </source>
</evidence>
<comment type="subcellular location">
    <subcellularLocation>
        <location evidence="1">Cytoplasm</location>
        <location evidence="1">Cytoskeleton</location>
        <location evidence="1">Microtubule organizing center</location>
        <location evidence="1">Centrosome</location>
    </subcellularLocation>
</comment>
<feature type="domain" description="EF-hand" evidence="14">
    <location>
        <begin position="233"/>
        <end position="268"/>
    </location>
</feature>
<evidence type="ECO:0000259" key="14">
    <source>
        <dbReference type="PROSITE" id="PS50222"/>
    </source>
</evidence>
<evidence type="ECO:0000256" key="12">
    <source>
        <dbReference type="SAM" id="Coils"/>
    </source>
</evidence>
<keyword evidence="8" id="KW-0832">Ubl conjugation</keyword>
<feature type="compositionally biased region" description="Basic and acidic residues" evidence="13">
    <location>
        <begin position="150"/>
        <end position="165"/>
    </location>
</feature>
<evidence type="ECO:0000256" key="4">
    <source>
        <dbReference type="ARBA" id="ARBA00022701"/>
    </source>
</evidence>
<keyword evidence="2" id="KW-0963">Cytoplasm</keyword>
<evidence type="ECO:0000256" key="13">
    <source>
        <dbReference type="SAM" id="MobiDB-lite"/>
    </source>
</evidence>
<feature type="coiled-coil region" evidence="12">
    <location>
        <begin position="710"/>
        <end position="954"/>
    </location>
</feature>
<dbReference type="AlphaFoldDB" id="A0A1U7UDK4"/>
<evidence type="ECO:0000256" key="1">
    <source>
        <dbReference type="ARBA" id="ARBA00004300"/>
    </source>
</evidence>
<dbReference type="SMART" id="SM00054">
    <property type="entry name" value="EFh"/>
    <property type="match status" value="3"/>
</dbReference>
<keyword evidence="6" id="KW-0677">Repeat</keyword>
<gene>
    <name evidence="16" type="primary">NINL</name>
</gene>